<reference evidence="2 3" key="1">
    <citation type="submission" date="2023-08" db="EMBL/GenBank/DDBJ databases">
        <title>Black Yeasts Isolated from many extreme environments.</title>
        <authorList>
            <person name="Coleine C."/>
            <person name="Stajich J.E."/>
            <person name="Selbmann L."/>
        </authorList>
    </citation>
    <scope>NUCLEOTIDE SEQUENCE [LARGE SCALE GENOMIC DNA]</scope>
    <source>
        <strain evidence="2 3">CCFEE 5935</strain>
    </source>
</reference>
<organism evidence="2 3">
    <name type="scientific">Saxophila tyrrhenica</name>
    <dbReference type="NCBI Taxonomy" id="1690608"/>
    <lineage>
        <taxon>Eukaryota</taxon>
        <taxon>Fungi</taxon>
        <taxon>Dikarya</taxon>
        <taxon>Ascomycota</taxon>
        <taxon>Pezizomycotina</taxon>
        <taxon>Dothideomycetes</taxon>
        <taxon>Dothideomycetidae</taxon>
        <taxon>Mycosphaerellales</taxon>
        <taxon>Extremaceae</taxon>
        <taxon>Saxophila</taxon>
    </lineage>
</organism>
<gene>
    <name evidence="2" type="ORF">LTR77_001967</name>
</gene>
<feature type="compositionally biased region" description="Polar residues" evidence="1">
    <location>
        <begin position="302"/>
        <end position="313"/>
    </location>
</feature>
<feature type="compositionally biased region" description="Basic residues" evidence="1">
    <location>
        <begin position="255"/>
        <end position="269"/>
    </location>
</feature>
<feature type="region of interest" description="Disordered" evidence="1">
    <location>
        <begin position="233"/>
        <end position="313"/>
    </location>
</feature>
<feature type="compositionally biased region" description="Low complexity" evidence="1">
    <location>
        <begin position="276"/>
        <end position="297"/>
    </location>
</feature>
<dbReference type="RefSeq" id="XP_064661981.1">
    <property type="nucleotide sequence ID" value="XM_064799226.1"/>
</dbReference>
<evidence type="ECO:0000313" key="2">
    <source>
        <dbReference type="EMBL" id="KAK5173286.1"/>
    </source>
</evidence>
<name>A0AAV9PJ02_9PEZI</name>
<protein>
    <submittedName>
        <fullName evidence="2">Uncharacterized protein</fullName>
    </submittedName>
</protein>
<accession>A0AAV9PJ02</accession>
<keyword evidence="3" id="KW-1185">Reference proteome</keyword>
<feature type="region of interest" description="Disordered" evidence="1">
    <location>
        <begin position="183"/>
        <end position="217"/>
    </location>
</feature>
<proteinExistence type="predicted"/>
<dbReference type="Proteomes" id="UP001337655">
    <property type="component" value="Unassembled WGS sequence"/>
</dbReference>
<evidence type="ECO:0000313" key="3">
    <source>
        <dbReference type="Proteomes" id="UP001337655"/>
    </source>
</evidence>
<dbReference type="EMBL" id="JAVRRT010000003">
    <property type="protein sequence ID" value="KAK5173286.1"/>
    <property type="molecule type" value="Genomic_DNA"/>
</dbReference>
<comment type="caution">
    <text evidence="2">The sequence shown here is derived from an EMBL/GenBank/DDBJ whole genome shotgun (WGS) entry which is preliminary data.</text>
</comment>
<dbReference type="GeneID" id="89923314"/>
<sequence>MSSVGTPPDRDNSLNARETSIMRLEAALRQSMGQHEREKAQLREWQQQQRQGIVDDRQQLDHERGQLDTDRKAFDADRDSIVRELLLIKVRYFIAGIGPLIRNYIRSHATLAEADNISIVESIMRSIFGSENQATVGQTLDAAVAAGEEFMAGTTAGGENEETEAASPAQQLAAEAHITTDNNMTPAAEKGSTQTMQAQPSENEVAGATSPSQQPPSQEYIIKDYSMAAVVEAEKADSDAPGEQLDEAGGGGAKSKTKQKKRRGGRAVRARAEAHASAQQAQQDDAAASPTQQPATQDHGITGSSSIPAQTAETTAVDTIDTFIRRPEAQALFEKFWSDSKKEK</sequence>
<dbReference type="AlphaFoldDB" id="A0AAV9PJ02"/>
<feature type="region of interest" description="Disordered" evidence="1">
    <location>
        <begin position="30"/>
        <end position="59"/>
    </location>
</feature>
<evidence type="ECO:0000256" key="1">
    <source>
        <dbReference type="SAM" id="MobiDB-lite"/>
    </source>
</evidence>
<feature type="compositionally biased region" description="Polar residues" evidence="1">
    <location>
        <begin position="183"/>
        <end position="202"/>
    </location>
</feature>